<dbReference type="EMBL" id="VSSQ01062659">
    <property type="protein sequence ID" value="MPN15805.1"/>
    <property type="molecule type" value="Genomic_DNA"/>
</dbReference>
<comment type="caution">
    <text evidence="2">The sequence shown here is derived from an EMBL/GenBank/DDBJ whole genome shotgun (WGS) entry which is preliminary data.</text>
</comment>
<protein>
    <submittedName>
        <fullName evidence="2">Superoxide dismutase [Mn]</fullName>
        <ecNumber evidence="2">1.15.1.1</ecNumber>
    </submittedName>
</protein>
<dbReference type="InterPro" id="IPR019833">
    <property type="entry name" value="Mn/Fe_SOD_BS"/>
</dbReference>
<dbReference type="Gene3D" id="3.55.40.20">
    <property type="entry name" value="Iron/manganese superoxide dismutase, C-terminal domain"/>
    <property type="match status" value="1"/>
</dbReference>
<evidence type="ECO:0000259" key="1">
    <source>
        <dbReference type="Pfam" id="PF02777"/>
    </source>
</evidence>
<dbReference type="GO" id="GO:0004784">
    <property type="term" value="F:superoxide dismutase activity"/>
    <property type="evidence" value="ECO:0007669"/>
    <property type="project" value="UniProtKB-EC"/>
</dbReference>
<name>A0A645FN10_9ZZZZ</name>
<dbReference type="InterPro" id="IPR019832">
    <property type="entry name" value="Mn/Fe_SOD_C"/>
</dbReference>
<dbReference type="AlphaFoldDB" id="A0A645FN10"/>
<dbReference type="GO" id="GO:0046872">
    <property type="term" value="F:metal ion binding"/>
    <property type="evidence" value="ECO:0007669"/>
    <property type="project" value="InterPro"/>
</dbReference>
<dbReference type="PANTHER" id="PTHR43595:SF2">
    <property type="entry name" value="SMALL RIBOSOMAL SUBUNIT PROTEIN MS42"/>
    <property type="match status" value="1"/>
</dbReference>
<evidence type="ECO:0000313" key="2">
    <source>
        <dbReference type="EMBL" id="MPN15805.1"/>
    </source>
</evidence>
<dbReference type="EC" id="1.15.1.1" evidence="2"/>
<proteinExistence type="predicted"/>
<dbReference type="GO" id="GO:0005737">
    <property type="term" value="C:cytoplasm"/>
    <property type="evidence" value="ECO:0007669"/>
    <property type="project" value="TreeGrafter"/>
</dbReference>
<gene>
    <name evidence="2" type="primary">sodA_17</name>
    <name evidence="2" type="ORF">SDC9_163141</name>
</gene>
<dbReference type="InterPro" id="IPR036314">
    <property type="entry name" value="SOD_C_sf"/>
</dbReference>
<keyword evidence="2" id="KW-0560">Oxidoreductase</keyword>
<organism evidence="2">
    <name type="scientific">bioreactor metagenome</name>
    <dbReference type="NCBI Taxonomy" id="1076179"/>
    <lineage>
        <taxon>unclassified sequences</taxon>
        <taxon>metagenomes</taxon>
        <taxon>ecological metagenomes</taxon>
    </lineage>
</organism>
<reference evidence="2" key="1">
    <citation type="submission" date="2019-08" db="EMBL/GenBank/DDBJ databases">
        <authorList>
            <person name="Kucharzyk K."/>
            <person name="Murdoch R.W."/>
            <person name="Higgins S."/>
            <person name="Loffler F."/>
        </authorList>
    </citation>
    <scope>NUCLEOTIDE SEQUENCE</scope>
</reference>
<dbReference type="Pfam" id="PF02777">
    <property type="entry name" value="Sod_Fe_C"/>
    <property type="match status" value="1"/>
</dbReference>
<dbReference type="SUPFAM" id="SSF54719">
    <property type="entry name" value="Fe,Mn superoxide dismutase (SOD), C-terminal domain"/>
    <property type="match status" value="1"/>
</dbReference>
<dbReference type="PROSITE" id="PS00088">
    <property type="entry name" value="SOD_MN"/>
    <property type="match status" value="1"/>
</dbReference>
<accession>A0A645FN10</accession>
<feature type="domain" description="Manganese/iron superoxide dismutase C-terminal" evidence="1">
    <location>
        <begin position="3"/>
        <end position="43"/>
    </location>
</feature>
<sequence>MEGQIPVLGLDVWEHAYYLNYKNVRPDYIEAFWNLVNWDEVNKQFEQAK</sequence>
<dbReference type="PANTHER" id="PTHR43595">
    <property type="entry name" value="37S RIBOSOMAL PROTEIN S26, MITOCHONDRIAL"/>
    <property type="match status" value="1"/>
</dbReference>